<feature type="domain" description="ABC transmembrane type-1" evidence="8">
    <location>
        <begin position="102"/>
        <end position="303"/>
    </location>
</feature>
<evidence type="ECO:0000256" key="3">
    <source>
        <dbReference type="ARBA" id="ARBA00022475"/>
    </source>
</evidence>
<keyword evidence="4 7" id="KW-0812">Transmembrane</keyword>
<dbReference type="Pfam" id="PF00528">
    <property type="entry name" value="BPD_transp_1"/>
    <property type="match status" value="1"/>
</dbReference>
<feature type="transmembrane region" description="Helical" evidence="7">
    <location>
        <begin position="284"/>
        <end position="310"/>
    </location>
</feature>
<evidence type="ECO:0000256" key="2">
    <source>
        <dbReference type="ARBA" id="ARBA00022448"/>
    </source>
</evidence>
<dbReference type="InterPro" id="IPR000515">
    <property type="entry name" value="MetI-like"/>
</dbReference>
<evidence type="ECO:0000256" key="4">
    <source>
        <dbReference type="ARBA" id="ARBA00022692"/>
    </source>
</evidence>
<evidence type="ECO:0000256" key="5">
    <source>
        <dbReference type="ARBA" id="ARBA00022989"/>
    </source>
</evidence>
<dbReference type="GO" id="GO:0055085">
    <property type="term" value="P:transmembrane transport"/>
    <property type="evidence" value="ECO:0007669"/>
    <property type="project" value="InterPro"/>
</dbReference>
<name>A0A2M9BGP1_9ACTN</name>
<organism evidence="9 10">
    <name type="scientific">Mumia flava</name>
    <dbReference type="NCBI Taxonomy" id="1348852"/>
    <lineage>
        <taxon>Bacteria</taxon>
        <taxon>Bacillati</taxon>
        <taxon>Actinomycetota</taxon>
        <taxon>Actinomycetes</taxon>
        <taxon>Propionibacteriales</taxon>
        <taxon>Nocardioidaceae</taxon>
        <taxon>Mumia</taxon>
    </lineage>
</organism>
<dbReference type="RefSeq" id="WP_211287996.1">
    <property type="nucleotide sequence ID" value="NZ_PGEZ01000001.1"/>
</dbReference>
<keyword evidence="5 7" id="KW-1133">Transmembrane helix</keyword>
<dbReference type="InterPro" id="IPR045621">
    <property type="entry name" value="BPD_transp_1_N"/>
</dbReference>
<dbReference type="Gene3D" id="1.10.3720.10">
    <property type="entry name" value="MetI-like"/>
    <property type="match status" value="1"/>
</dbReference>
<keyword evidence="10" id="KW-1185">Reference proteome</keyword>
<sequence length="320" mass="33633">MSIDRATWAFVARRLITLVVTLFVASVLIYGSFALAPGDPATLLVGGSKPNPETLAAIRAEYHLDDPVWVQYGHWLHGFVTGDLGRSMVYRSDVTALLGARVVNSLFLVAYAGALIVLAGVGLGLLAALSRRSVDRAVTVGTSVAMASPTFVTAILLIWLFATQVSWLPVFGSGTGFLGRLEHLTLPAIALALSYLAYVARVSRTAVRAELASEHVDTATARGLPRRTIVRRHVLRNAAAPILTVSGIMLAGLFAGTAIAEQAFGVNGLGSLLVDSAAKQDMAVVMAISMFLVTAFVVVNTVVDVVTAALDPRIAPGGRS</sequence>
<evidence type="ECO:0000256" key="1">
    <source>
        <dbReference type="ARBA" id="ARBA00004651"/>
    </source>
</evidence>
<feature type="transmembrane region" description="Helical" evidence="7">
    <location>
        <begin position="181"/>
        <end position="200"/>
    </location>
</feature>
<dbReference type="InterPro" id="IPR035906">
    <property type="entry name" value="MetI-like_sf"/>
</dbReference>
<reference evidence="9 10" key="1">
    <citation type="submission" date="2017-11" db="EMBL/GenBank/DDBJ databases">
        <title>Genomic Encyclopedia of Archaeal and Bacterial Type Strains, Phase II (KMG-II): From Individual Species to Whole Genera.</title>
        <authorList>
            <person name="Goeker M."/>
        </authorList>
    </citation>
    <scope>NUCLEOTIDE SEQUENCE [LARGE SCALE GENOMIC DNA]</scope>
    <source>
        <strain evidence="9 10">DSM 27763</strain>
    </source>
</reference>
<comment type="similarity">
    <text evidence="7">Belongs to the binding-protein-dependent transport system permease family.</text>
</comment>
<gene>
    <name evidence="9" type="ORF">CLV56_1310</name>
</gene>
<evidence type="ECO:0000313" key="9">
    <source>
        <dbReference type="EMBL" id="PJJ57089.1"/>
    </source>
</evidence>
<feature type="transmembrane region" description="Helical" evidence="7">
    <location>
        <begin position="106"/>
        <end position="128"/>
    </location>
</feature>
<comment type="caution">
    <text evidence="9">The sequence shown here is derived from an EMBL/GenBank/DDBJ whole genome shotgun (WGS) entry which is preliminary data.</text>
</comment>
<dbReference type="Proteomes" id="UP000230842">
    <property type="component" value="Unassembled WGS sequence"/>
</dbReference>
<dbReference type="GO" id="GO:0005886">
    <property type="term" value="C:plasma membrane"/>
    <property type="evidence" value="ECO:0007669"/>
    <property type="project" value="UniProtKB-SubCell"/>
</dbReference>
<dbReference type="AlphaFoldDB" id="A0A2M9BGP1"/>
<dbReference type="PANTHER" id="PTHR43163:SF7">
    <property type="entry name" value="DIPEPTIDE-TRANSPORT INTEGRAL MEMBRANE PROTEIN ABC TRANSPORTER DPPB-RELATED"/>
    <property type="match status" value="1"/>
</dbReference>
<dbReference type="EMBL" id="PGEZ01000001">
    <property type="protein sequence ID" value="PJJ57089.1"/>
    <property type="molecule type" value="Genomic_DNA"/>
</dbReference>
<dbReference type="PROSITE" id="PS50928">
    <property type="entry name" value="ABC_TM1"/>
    <property type="match status" value="1"/>
</dbReference>
<dbReference type="CDD" id="cd06261">
    <property type="entry name" value="TM_PBP2"/>
    <property type="match status" value="1"/>
</dbReference>
<evidence type="ECO:0000256" key="6">
    <source>
        <dbReference type="ARBA" id="ARBA00023136"/>
    </source>
</evidence>
<dbReference type="SUPFAM" id="SSF161098">
    <property type="entry name" value="MetI-like"/>
    <property type="match status" value="1"/>
</dbReference>
<feature type="transmembrane region" description="Helical" evidence="7">
    <location>
        <begin position="15"/>
        <end position="36"/>
    </location>
</feature>
<feature type="transmembrane region" description="Helical" evidence="7">
    <location>
        <begin position="140"/>
        <end position="161"/>
    </location>
</feature>
<proteinExistence type="inferred from homology"/>
<keyword evidence="2 7" id="KW-0813">Transport</keyword>
<protein>
    <submittedName>
        <fullName evidence="9">Peptide/nickel transport system permease protein</fullName>
    </submittedName>
</protein>
<keyword evidence="3" id="KW-1003">Cell membrane</keyword>
<keyword evidence="6 7" id="KW-0472">Membrane</keyword>
<comment type="subcellular location">
    <subcellularLocation>
        <location evidence="1 7">Cell membrane</location>
        <topology evidence="1 7">Multi-pass membrane protein</topology>
    </subcellularLocation>
</comment>
<dbReference type="Pfam" id="PF19300">
    <property type="entry name" value="BPD_transp_1_N"/>
    <property type="match status" value="1"/>
</dbReference>
<evidence type="ECO:0000313" key="10">
    <source>
        <dbReference type="Proteomes" id="UP000230842"/>
    </source>
</evidence>
<accession>A0A2M9BGP1</accession>
<feature type="transmembrane region" description="Helical" evidence="7">
    <location>
        <begin position="238"/>
        <end position="264"/>
    </location>
</feature>
<evidence type="ECO:0000259" key="8">
    <source>
        <dbReference type="PROSITE" id="PS50928"/>
    </source>
</evidence>
<evidence type="ECO:0000256" key="7">
    <source>
        <dbReference type="RuleBase" id="RU363032"/>
    </source>
</evidence>
<dbReference type="PANTHER" id="PTHR43163">
    <property type="entry name" value="DIPEPTIDE TRANSPORT SYSTEM PERMEASE PROTEIN DPPB-RELATED"/>
    <property type="match status" value="1"/>
</dbReference>